<evidence type="ECO:0000256" key="1">
    <source>
        <dbReference type="SAM" id="MobiDB-lite"/>
    </source>
</evidence>
<proteinExistence type="predicted"/>
<dbReference type="AlphaFoldDB" id="A0A4C1ZIJ0"/>
<reference evidence="2 3" key="1">
    <citation type="journal article" date="2019" name="Commun. Biol.">
        <title>The bagworm genome reveals a unique fibroin gene that provides high tensile strength.</title>
        <authorList>
            <person name="Kono N."/>
            <person name="Nakamura H."/>
            <person name="Ohtoshi R."/>
            <person name="Tomita M."/>
            <person name="Numata K."/>
            <person name="Arakawa K."/>
        </authorList>
    </citation>
    <scope>NUCLEOTIDE SEQUENCE [LARGE SCALE GENOMIC DNA]</scope>
</reference>
<comment type="caution">
    <text evidence="2">The sequence shown here is derived from an EMBL/GenBank/DDBJ whole genome shotgun (WGS) entry which is preliminary data.</text>
</comment>
<keyword evidence="3" id="KW-1185">Reference proteome</keyword>
<name>A0A4C1ZIJ0_EUMVA</name>
<evidence type="ECO:0000313" key="2">
    <source>
        <dbReference type="EMBL" id="GBP86934.1"/>
    </source>
</evidence>
<evidence type="ECO:0000313" key="3">
    <source>
        <dbReference type="Proteomes" id="UP000299102"/>
    </source>
</evidence>
<gene>
    <name evidence="2" type="ORF">EVAR_60916_1</name>
</gene>
<sequence length="75" mass="8129">MKLYPSYGDGEAAAGRLPLARIRRYSSVADDFKIPTGPPRKTCPQAVVPLRVPAVPGRDGPSRPHEKLSLFVSLT</sequence>
<dbReference type="EMBL" id="BGZK01001825">
    <property type="protein sequence ID" value="GBP86934.1"/>
    <property type="molecule type" value="Genomic_DNA"/>
</dbReference>
<protein>
    <submittedName>
        <fullName evidence="2">Uncharacterized protein</fullName>
    </submittedName>
</protein>
<feature type="region of interest" description="Disordered" evidence="1">
    <location>
        <begin position="52"/>
        <end position="75"/>
    </location>
</feature>
<dbReference type="Proteomes" id="UP000299102">
    <property type="component" value="Unassembled WGS sequence"/>
</dbReference>
<accession>A0A4C1ZIJ0</accession>
<organism evidence="2 3">
    <name type="scientific">Eumeta variegata</name>
    <name type="common">Bagworm moth</name>
    <name type="synonym">Eumeta japonica</name>
    <dbReference type="NCBI Taxonomy" id="151549"/>
    <lineage>
        <taxon>Eukaryota</taxon>
        <taxon>Metazoa</taxon>
        <taxon>Ecdysozoa</taxon>
        <taxon>Arthropoda</taxon>
        <taxon>Hexapoda</taxon>
        <taxon>Insecta</taxon>
        <taxon>Pterygota</taxon>
        <taxon>Neoptera</taxon>
        <taxon>Endopterygota</taxon>
        <taxon>Lepidoptera</taxon>
        <taxon>Glossata</taxon>
        <taxon>Ditrysia</taxon>
        <taxon>Tineoidea</taxon>
        <taxon>Psychidae</taxon>
        <taxon>Oiketicinae</taxon>
        <taxon>Eumeta</taxon>
    </lineage>
</organism>